<keyword evidence="1" id="KW-0732">Signal</keyword>
<feature type="chain" id="PRO_5002180249" description="Secreted protein" evidence="1">
    <location>
        <begin position="21"/>
        <end position="131"/>
    </location>
</feature>
<name>A0A0C3NLT4_PISTI</name>
<dbReference type="InParanoid" id="A0A0C3NLT4"/>
<sequence length="131" mass="14578">MTRITFETAPLIVMLTLTLSVCDINFTSRRAFCLATRYLRRSTSSLRASHFPSKGGTTTSWLGFFVALDLKGFHGDGARHTNKPSPTSHVSSQKNMFHVTVWFLTIPAEVSLRGWVSTIKGSSSKKVIWPT</sequence>
<gene>
    <name evidence="2" type="ORF">M404DRAFT_239040</name>
</gene>
<dbReference type="AlphaFoldDB" id="A0A0C3NLT4"/>
<evidence type="ECO:0000313" key="2">
    <source>
        <dbReference type="EMBL" id="KIN96590.1"/>
    </source>
</evidence>
<organism evidence="2 3">
    <name type="scientific">Pisolithus tinctorius Marx 270</name>
    <dbReference type="NCBI Taxonomy" id="870435"/>
    <lineage>
        <taxon>Eukaryota</taxon>
        <taxon>Fungi</taxon>
        <taxon>Dikarya</taxon>
        <taxon>Basidiomycota</taxon>
        <taxon>Agaricomycotina</taxon>
        <taxon>Agaricomycetes</taxon>
        <taxon>Agaricomycetidae</taxon>
        <taxon>Boletales</taxon>
        <taxon>Sclerodermatineae</taxon>
        <taxon>Pisolithaceae</taxon>
        <taxon>Pisolithus</taxon>
    </lineage>
</organism>
<evidence type="ECO:0000256" key="1">
    <source>
        <dbReference type="SAM" id="SignalP"/>
    </source>
</evidence>
<reference evidence="2 3" key="1">
    <citation type="submission" date="2014-04" db="EMBL/GenBank/DDBJ databases">
        <authorList>
            <consortium name="DOE Joint Genome Institute"/>
            <person name="Kuo A."/>
            <person name="Kohler A."/>
            <person name="Costa M.D."/>
            <person name="Nagy L.G."/>
            <person name="Floudas D."/>
            <person name="Copeland A."/>
            <person name="Barry K.W."/>
            <person name="Cichocki N."/>
            <person name="Veneault-Fourrey C."/>
            <person name="LaButti K."/>
            <person name="Lindquist E.A."/>
            <person name="Lipzen A."/>
            <person name="Lundell T."/>
            <person name="Morin E."/>
            <person name="Murat C."/>
            <person name="Sun H."/>
            <person name="Tunlid A."/>
            <person name="Henrissat B."/>
            <person name="Grigoriev I.V."/>
            <person name="Hibbett D.S."/>
            <person name="Martin F."/>
            <person name="Nordberg H.P."/>
            <person name="Cantor M.N."/>
            <person name="Hua S.X."/>
        </authorList>
    </citation>
    <scope>NUCLEOTIDE SEQUENCE [LARGE SCALE GENOMIC DNA]</scope>
    <source>
        <strain evidence="2 3">Marx 270</strain>
    </source>
</reference>
<proteinExistence type="predicted"/>
<feature type="signal peptide" evidence="1">
    <location>
        <begin position="1"/>
        <end position="20"/>
    </location>
</feature>
<reference evidence="3" key="2">
    <citation type="submission" date="2015-01" db="EMBL/GenBank/DDBJ databases">
        <title>Evolutionary Origins and Diversification of the Mycorrhizal Mutualists.</title>
        <authorList>
            <consortium name="DOE Joint Genome Institute"/>
            <consortium name="Mycorrhizal Genomics Consortium"/>
            <person name="Kohler A."/>
            <person name="Kuo A."/>
            <person name="Nagy L.G."/>
            <person name="Floudas D."/>
            <person name="Copeland A."/>
            <person name="Barry K.W."/>
            <person name="Cichocki N."/>
            <person name="Veneault-Fourrey C."/>
            <person name="LaButti K."/>
            <person name="Lindquist E.A."/>
            <person name="Lipzen A."/>
            <person name="Lundell T."/>
            <person name="Morin E."/>
            <person name="Murat C."/>
            <person name="Riley R."/>
            <person name="Ohm R."/>
            <person name="Sun H."/>
            <person name="Tunlid A."/>
            <person name="Henrissat B."/>
            <person name="Grigoriev I.V."/>
            <person name="Hibbett D.S."/>
            <person name="Martin F."/>
        </authorList>
    </citation>
    <scope>NUCLEOTIDE SEQUENCE [LARGE SCALE GENOMIC DNA]</scope>
    <source>
        <strain evidence="3">Marx 270</strain>
    </source>
</reference>
<accession>A0A0C3NLT4</accession>
<protein>
    <recommendedName>
        <fullName evidence="4">Secreted protein</fullName>
    </recommendedName>
</protein>
<keyword evidence="3" id="KW-1185">Reference proteome</keyword>
<evidence type="ECO:0000313" key="3">
    <source>
        <dbReference type="Proteomes" id="UP000054217"/>
    </source>
</evidence>
<dbReference type="Proteomes" id="UP000054217">
    <property type="component" value="Unassembled WGS sequence"/>
</dbReference>
<dbReference type="EMBL" id="KN832043">
    <property type="protein sequence ID" value="KIN96590.1"/>
    <property type="molecule type" value="Genomic_DNA"/>
</dbReference>
<dbReference type="HOGENOM" id="CLU_1928441_0_0_1"/>
<evidence type="ECO:0008006" key="4">
    <source>
        <dbReference type="Google" id="ProtNLM"/>
    </source>
</evidence>